<evidence type="ECO:0000313" key="2">
    <source>
        <dbReference type="EMBL" id="MBW3082017.1"/>
    </source>
</evidence>
<dbReference type="Pfam" id="PF02021">
    <property type="entry name" value="UPF0102"/>
    <property type="match status" value="1"/>
</dbReference>
<dbReference type="Proteomes" id="UP000812844">
    <property type="component" value="Unassembled WGS sequence"/>
</dbReference>
<sequence>MARRMRDGALRPKELGTLGERYAAAWLERQGWRILDRNWRSRYGELDIVAATPERVVAFVEVKTRRSLRCGPPQEAVDPRKRACLRRAGAQWLLLPEHRLAHRGVRFDVVSILVHGGVVRLHHIPEAF</sequence>
<dbReference type="NCBIfam" id="NF009154">
    <property type="entry name" value="PRK12497.3-3"/>
    <property type="match status" value="1"/>
</dbReference>
<dbReference type="CDD" id="cd20736">
    <property type="entry name" value="PoNe_Nuclease"/>
    <property type="match status" value="1"/>
</dbReference>
<dbReference type="InterPro" id="IPR003509">
    <property type="entry name" value="UPF0102_YraN-like"/>
</dbReference>
<dbReference type="PANTHER" id="PTHR34039">
    <property type="entry name" value="UPF0102 PROTEIN YRAN"/>
    <property type="match status" value="1"/>
</dbReference>
<reference evidence="2 3" key="1">
    <citation type="submission" date="2021-05" db="EMBL/GenBank/DDBJ databases">
        <title>Phylogenetic classification of ten novel species belonging to the genus Bifidobacterium comprising B. colchicus sp. nov., B. abeli sp. nov., B. bicoloris sp. nov., B. guerezis sp. nov., B. rosaliae sp. nov., B. santillanensis sp. nov., B. argentati sp. nov., B. amazzoni sp. nov., B. pluviali sp. nov., and B. pinnaculum sp. nov.</title>
        <authorList>
            <person name="Lugli G.A."/>
            <person name="Ruiz Garcia L."/>
            <person name="Margolles A."/>
            <person name="Ventura M."/>
        </authorList>
    </citation>
    <scope>NUCLEOTIDE SEQUENCE [LARGE SCALE GENOMIC DNA]</scope>
    <source>
        <strain evidence="2 3">6T3</strain>
    </source>
</reference>
<comment type="similarity">
    <text evidence="1">Belongs to the UPF0102 family.</text>
</comment>
<keyword evidence="3" id="KW-1185">Reference proteome</keyword>
<accession>A0ABS6W6E5</accession>
<dbReference type="PANTHER" id="PTHR34039:SF1">
    <property type="entry name" value="UPF0102 PROTEIN YRAN"/>
    <property type="match status" value="1"/>
</dbReference>
<protein>
    <recommendedName>
        <fullName evidence="1">UPF0102 protein KIH73_01230</fullName>
    </recommendedName>
</protein>
<dbReference type="HAMAP" id="MF_00048">
    <property type="entry name" value="UPF0102"/>
    <property type="match status" value="1"/>
</dbReference>
<name>A0ABS6W6E5_9BIFI</name>
<dbReference type="NCBIfam" id="TIGR00252">
    <property type="entry name" value="YraN family protein"/>
    <property type="match status" value="1"/>
</dbReference>
<comment type="caution">
    <text evidence="2">The sequence shown here is derived from an EMBL/GenBank/DDBJ whole genome shotgun (WGS) entry which is preliminary data.</text>
</comment>
<evidence type="ECO:0000256" key="1">
    <source>
        <dbReference type="HAMAP-Rule" id="MF_00048"/>
    </source>
</evidence>
<evidence type="ECO:0000313" key="3">
    <source>
        <dbReference type="Proteomes" id="UP000812844"/>
    </source>
</evidence>
<organism evidence="2 3">
    <name type="scientific">Bifidobacterium phasiani</name>
    <dbReference type="NCBI Taxonomy" id="2834431"/>
    <lineage>
        <taxon>Bacteria</taxon>
        <taxon>Bacillati</taxon>
        <taxon>Actinomycetota</taxon>
        <taxon>Actinomycetes</taxon>
        <taxon>Bifidobacteriales</taxon>
        <taxon>Bifidobacteriaceae</taxon>
        <taxon>Bifidobacterium</taxon>
    </lineage>
</organism>
<dbReference type="EMBL" id="JAHBBD010000001">
    <property type="protein sequence ID" value="MBW3082017.1"/>
    <property type="molecule type" value="Genomic_DNA"/>
</dbReference>
<gene>
    <name evidence="2" type="ORF">KIH73_01230</name>
</gene>
<proteinExistence type="inferred from homology"/>